<name>A0A3P7JI72_STRVU</name>
<organism evidence="1 2">
    <name type="scientific">Strongylus vulgaris</name>
    <name type="common">Blood worm</name>
    <dbReference type="NCBI Taxonomy" id="40348"/>
    <lineage>
        <taxon>Eukaryota</taxon>
        <taxon>Metazoa</taxon>
        <taxon>Ecdysozoa</taxon>
        <taxon>Nematoda</taxon>
        <taxon>Chromadorea</taxon>
        <taxon>Rhabditida</taxon>
        <taxon>Rhabditina</taxon>
        <taxon>Rhabditomorpha</taxon>
        <taxon>Strongyloidea</taxon>
        <taxon>Strongylidae</taxon>
        <taxon>Strongylus</taxon>
    </lineage>
</organism>
<dbReference type="AlphaFoldDB" id="A0A3P7JI72"/>
<evidence type="ECO:0000313" key="2">
    <source>
        <dbReference type="Proteomes" id="UP000270094"/>
    </source>
</evidence>
<sequence length="110" mass="12336">MDLERNGVQNEIEIGQSGGLIPHLPLHTKKMGSTIRPLAPERRKEPDGMKTMASVMIRAEVPECSPSLPLSTISVERWRILWSPLSMTATKSNNVPHSRLYYSIVIVMLN</sequence>
<accession>A0A3P7JI72</accession>
<gene>
    <name evidence="1" type="ORF">SVUK_LOCUS10855</name>
</gene>
<reference evidence="1 2" key="1">
    <citation type="submission" date="2018-11" db="EMBL/GenBank/DDBJ databases">
        <authorList>
            <consortium name="Pathogen Informatics"/>
        </authorList>
    </citation>
    <scope>NUCLEOTIDE SEQUENCE [LARGE SCALE GENOMIC DNA]</scope>
</reference>
<protein>
    <submittedName>
        <fullName evidence="1">Uncharacterized protein</fullName>
    </submittedName>
</protein>
<dbReference type="EMBL" id="UYYB01095936">
    <property type="protein sequence ID" value="VDM75857.1"/>
    <property type="molecule type" value="Genomic_DNA"/>
</dbReference>
<keyword evidence="2" id="KW-1185">Reference proteome</keyword>
<proteinExistence type="predicted"/>
<evidence type="ECO:0000313" key="1">
    <source>
        <dbReference type="EMBL" id="VDM75857.1"/>
    </source>
</evidence>
<dbReference type="Proteomes" id="UP000270094">
    <property type="component" value="Unassembled WGS sequence"/>
</dbReference>